<organism evidence="2 3">
    <name type="scientific">Sphingobacterium oryzagri</name>
    <dbReference type="NCBI Taxonomy" id="3025669"/>
    <lineage>
        <taxon>Bacteria</taxon>
        <taxon>Pseudomonadati</taxon>
        <taxon>Bacteroidota</taxon>
        <taxon>Sphingobacteriia</taxon>
        <taxon>Sphingobacteriales</taxon>
        <taxon>Sphingobacteriaceae</taxon>
        <taxon>Sphingobacterium</taxon>
    </lineage>
</organism>
<evidence type="ECO:0008006" key="4">
    <source>
        <dbReference type="Google" id="ProtNLM"/>
    </source>
</evidence>
<feature type="transmembrane region" description="Helical" evidence="1">
    <location>
        <begin position="61"/>
        <end position="83"/>
    </location>
</feature>
<evidence type="ECO:0000313" key="2">
    <source>
        <dbReference type="EMBL" id="WDF69474.1"/>
    </source>
</evidence>
<dbReference type="RefSeq" id="WP_274268189.1">
    <property type="nucleotide sequence ID" value="NZ_CP117880.1"/>
</dbReference>
<proteinExistence type="predicted"/>
<protein>
    <recommendedName>
        <fullName evidence="4">CAAX protease self-immunity</fullName>
    </recommendedName>
</protein>
<name>A0ABY7WLN4_9SPHI</name>
<gene>
    <name evidence="2" type="ORF">PQ465_03630</name>
</gene>
<keyword evidence="1" id="KW-0812">Transmembrane</keyword>
<keyword evidence="1" id="KW-0472">Membrane</keyword>
<keyword evidence="3" id="KW-1185">Reference proteome</keyword>
<sequence>MKQKLKTVGYCYLLFLAIGFLLMSIIKSVDTFLVVDYLGLPSVLDNDIATKIKTYSNNNKWHSIFLIAFFAPFVEEAIFRLWLSLKPRHIAISASIIAVSLIFKLRDLFTFSWQLNFLNL</sequence>
<dbReference type="Proteomes" id="UP001221558">
    <property type="component" value="Chromosome"/>
</dbReference>
<dbReference type="EMBL" id="CP117880">
    <property type="protein sequence ID" value="WDF69474.1"/>
    <property type="molecule type" value="Genomic_DNA"/>
</dbReference>
<feature type="transmembrane region" description="Helical" evidence="1">
    <location>
        <begin position="90"/>
        <end position="109"/>
    </location>
</feature>
<evidence type="ECO:0000256" key="1">
    <source>
        <dbReference type="SAM" id="Phobius"/>
    </source>
</evidence>
<accession>A0ABY7WLN4</accession>
<evidence type="ECO:0000313" key="3">
    <source>
        <dbReference type="Proteomes" id="UP001221558"/>
    </source>
</evidence>
<keyword evidence="1" id="KW-1133">Transmembrane helix</keyword>
<feature type="transmembrane region" description="Helical" evidence="1">
    <location>
        <begin position="7"/>
        <end position="26"/>
    </location>
</feature>
<reference evidence="2 3" key="1">
    <citation type="submission" date="2023-02" db="EMBL/GenBank/DDBJ databases">
        <title>Genome sequence of Sphingobacterium sp. KACC 22765.</title>
        <authorList>
            <person name="Kim S."/>
            <person name="Heo J."/>
            <person name="Kwon S.-W."/>
        </authorList>
    </citation>
    <scope>NUCLEOTIDE SEQUENCE [LARGE SCALE GENOMIC DNA]</scope>
    <source>
        <strain evidence="2 3">KACC 22765</strain>
    </source>
</reference>